<dbReference type="GO" id="GO:2001256">
    <property type="term" value="P:regulation of store-operated calcium entry"/>
    <property type="evidence" value="ECO:0007669"/>
    <property type="project" value="InterPro"/>
</dbReference>
<dbReference type="GO" id="GO:0005789">
    <property type="term" value="C:endoplasmic reticulum membrane"/>
    <property type="evidence" value="ECO:0007669"/>
    <property type="project" value="UniProtKB-SubCell"/>
</dbReference>
<keyword evidence="7 16" id="KW-0732">Signal</keyword>
<evidence type="ECO:0000256" key="7">
    <source>
        <dbReference type="ARBA" id="ARBA00022729"/>
    </source>
</evidence>
<comment type="subcellular location">
    <subcellularLocation>
        <location evidence="1">Endoplasmic reticulum membrane</location>
        <topology evidence="1">Single-pass type I membrane protein</topology>
    </subcellularLocation>
</comment>
<evidence type="ECO:0000256" key="4">
    <source>
        <dbReference type="ARBA" id="ARBA00022448"/>
    </source>
</evidence>
<evidence type="ECO:0000256" key="11">
    <source>
        <dbReference type="ARBA" id="ARBA00023065"/>
    </source>
</evidence>
<dbReference type="PANTHER" id="PTHR15929:SF0">
    <property type="entry name" value="STORE-OPERATED CALCIUM ENTRY-ASSOCIATED REGULATORY FACTOR"/>
    <property type="match status" value="1"/>
</dbReference>
<evidence type="ECO:0000256" key="14">
    <source>
        <dbReference type="SAM" id="MobiDB-lite"/>
    </source>
</evidence>
<dbReference type="AlphaFoldDB" id="A0A9P6UCY1"/>
<feature type="region of interest" description="Disordered" evidence="14">
    <location>
        <begin position="184"/>
        <end position="243"/>
    </location>
</feature>
<comment type="caution">
    <text evidence="17">The sequence shown here is derived from an EMBL/GenBank/DDBJ whole genome shotgun (WGS) entry which is preliminary data.</text>
</comment>
<evidence type="ECO:0000256" key="12">
    <source>
        <dbReference type="ARBA" id="ARBA00023136"/>
    </source>
</evidence>
<dbReference type="PANTHER" id="PTHR15929">
    <property type="entry name" value="STORE-OPERATED CALCIUM ENTRY-ASSOCIATED REGULATORY FACTOR"/>
    <property type="match status" value="1"/>
</dbReference>
<feature type="compositionally biased region" description="Low complexity" evidence="14">
    <location>
        <begin position="230"/>
        <end position="243"/>
    </location>
</feature>
<evidence type="ECO:0000256" key="5">
    <source>
        <dbReference type="ARBA" id="ARBA00022568"/>
    </source>
</evidence>
<gene>
    <name evidence="17" type="primary">TMEM66</name>
    <name evidence="17" type="ORF">DFQ27_001251</name>
</gene>
<keyword evidence="12 15" id="KW-0472">Membrane</keyword>
<keyword evidence="8" id="KW-0256">Endoplasmic reticulum</keyword>
<accession>A0A9P6UCY1</accession>
<evidence type="ECO:0000313" key="18">
    <source>
        <dbReference type="Proteomes" id="UP000807716"/>
    </source>
</evidence>
<organism evidence="17 18">
    <name type="scientific">Actinomortierella ambigua</name>
    <dbReference type="NCBI Taxonomy" id="1343610"/>
    <lineage>
        <taxon>Eukaryota</taxon>
        <taxon>Fungi</taxon>
        <taxon>Fungi incertae sedis</taxon>
        <taxon>Mucoromycota</taxon>
        <taxon>Mortierellomycotina</taxon>
        <taxon>Mortierellomycetes</taxon>
        <taxon>Mortierellales</taxon>
        <taxon>Mortierellaceae</taxon>
        <taxon>Actinomortierella</taxon>
    </lineage>
</organism>
<keyword evidence="4" id="KW-0813">Transport</keyword>
<dbReference type="InterPro" id="IPR009567">
    <property type="entry name" value="SARAF"/>
</dbReference>
<keyword evidence="9" id="KW-0106">Calcium</keyword>
<feature type="compositionally biased region" description="Gly residues" evidence="14">
    <location>
        <begin position="202"/>
        <end position="224"/>
    </location>
</feature>
<comment type="similarity">
    <text evidence="2">Belongs to the SARAF family.</text>
</comment>
<reference evidence="17" key="1">
    <citation type="journal article" date="2020" name="Fungal Divers.">
        <title>Resolving the Mortierellaceae phylogeny through synthesis of multi-gene phylogenetics and phylogenomics.</title>
        <authorList>
            <person name="Vandepol N."/>
            <person name="Liber J."/>
            <person name="Desiro A."/>
            <person name="Na H."/>
            <person name="Kennedy M."/>
            <person name="Barry K."/>
            <person name="Grigoriev I.V."/>
            <person name="Miller A.N."/>
            <person name="O'Donnell K."/>
            <person name="Stajich J.E."/>
            <person name="Bonito G."/>
        </authorList>
    </citation>
    <scope>NUCLEOTIDE SEQUENCE</scope>
    <source>
        <strain evidence="17">BC1065</strain>
    </source>
</reference>
<evidence type="ECO:0000256" key="10">
    <source>
        <dbReference type="ARBA" id="ARBA00022989"/>
    </source>
</evidence>
<dbReference type="Proteomes" id="UP000807716">
    <property type="component" value="Unassembled WGS sequence"/>
</dbReference>
<evidence type="ECO:0000256" key="1">
    <source>
        <dbReference type="ARBA" id="ARBA00004115"/>
    </source>
</evidence>
<evidence type="ECO:0000313" key="17">
    <source>
        <dbReference type="EMBL" id="KAG0269990.1"/>
    </source>
</evidence>
<evidence type="ECO:0000256" key="2">
    <source>
        <dbReference type="ARBA" id="ARBA00006833"/>
    </source>
</evidence>
<dbReference type="EMBL" id="JAAAJB010000014">
    <property type="protein sequence ID" value="KAG0269990.1"/>
    <property type="molecule type" value="Genomic_DNA"/>
</dbReference>
<evidence type="ECO:0000256" key="9">
    <source>
        <dbReference type="ARBA" id="ARBA00022837"/>
    </source>
</evidence>
<dbReference type="Pfam" id="PF06682">
    <property type="entry name" value="SARAF"/>
    <property type="match status" value="1"/>
</dbReference>
<keyword evidence="11" id="KW-0406">Ion transport</keyword>
<keyword evidence="10 15" id="KW-1133">Transmembrane helix</keyword>
<feature type="region of interest" description="Disordered" evidence="14">
    <location>
        <begin position="288"/>
        <end position="335"/>
    </location>
</feature>
<keyword evidence="18" id="KW-1185">Reference proteome</keyword>
<evidence type="ECO:0000256" key="13">
    <source>
        <dbReference type="ARBA" id="ARBA00031116"/>
    </source>
</evidence>
<proteinExistence type="inferred from homology"/>
<evidence type="ECO:0000256" key="6">
    <source>
        <dbReference type="ARBA" id="ARBA00022692"/>
    </source>
</evidence>
<feature type="compositionally biased region" description="Low complexity" evidence="14">
    <location>
        <begin position="288"/>
        <end position="327"/>
    </location>
</feature>
<feature type="signal peptide" evidence="16">
    <location>
        <begin position="1"/>
        <end position="21"/>
    </location>
</feature>
<feature type="chain" id="PRO_5040454258" description="Store-operated calcium entry-associated regulatory factor" evidence="16">
    <location>
        <begin position="22"/>
        <end position="335"/>
    </location>
</feature>
<evidence type="ECO:0000256" key="16">
    <source>
        <dbReference type="SAM" id="SignalP"/>
    </source>
</evidence>
<evidence type="ECO:0000256" key="15">
    <source>
        <dbReference type="SAM" id="Phobius"/>
    </source>
</evidence>
<feature type="transmembrane region" description="Helical" evidence="15">
    <location>
        <begin position="159"/>
        <end position="176"/>
    </location>
</feature>
<evidence type="ECO:0000256" key="3">
    <source>
        <dbReference type="ARBA" id="ARBA00016584"/>
    </source>
</evidence>
<sequence>MATLAVASLLFLSLFHEQAAAQPYADRVLLKDVKALTLRDGRKTAFRRTHPVPQLKCVGGNAMGSGFRPEVVQCTNVGSDGVDIQWECKADMPSDIRFGELEVLCEGYAYPDDPYITKGSCGLEYTLRYAGYREDSNSWGESFEPWRRAAKRRSQSDKVFSVLAFGFAGLVIYSFYQSWAASSHRDGPPPPYQPSDPHSRNSGGGGGGGGPGFGGGPAGYGGGSAPPPGYFKSTGTSSSSEGSGYRPGFWSGVGMGGLATYLATSAANRNREREAMYYDSYGGSSYAAGPSTSGFGYRPSSNSGGSGSTHRSSSSSSSSGSGMRSSTGYGGTRRR</sequence>
<keyword evidence="5" id="KW-0109">Calcium transport</keyword>
<keyword evidence="6 15" id="KW-0812">Transmembrane</keyword>
<protein>
    <recommendedName>
        <fullName evidence="3">Store-operated calcium entry-associated regulatory factor</fullName>
    </recommendedName>
    <alternativeName>
        <fullName evidence="13">Transmembrane protein 66</fullName>
    </alternativeName>
</protein>
<dbReference type="OrthoDB" id="20303at2759"/>
<evidence type="ECO:0000256" key="8">
    <source>
        <dbReference type="ARBA" id="ARBA00022824"/>
    </source>
</evidence>
<dbReference type="GO" id="GO:0006816">
    <property type="term" value="P:calcium ion transport"/>
    <property type="evidence" value="ECO:0007669"/>
    <property type="project" value="UniProtKB-KW"/>
</dbReference>
<name>A0A9P6UCY1_9FUNG</name>